<feature type="signal peptide" evidence="1">
    <location>
        <begin position="1"/>
        <end position="23"/>
    </location>
</feature>
<dbReference type="SUPFAM" id="SSF49899">
    <property type="entry name" value="Concanavalin A-like lectins/glucanases"/>
    <property type="match status" value="1"/>
</dbReference>
<reference evidence="2 3" key="1">
    <citation type="submission" date="2019-02" db="EMBL/GenBank/DDBJ databases">
        <title>Deep-cultivation of Planctomycetes and their phenomic and genomic characterization uncovers novel biology.</title>
        <authorList>
            <person name="Wiegand S."/>
            <person name="Jogler M."/>
            <person name="Boedeker C."/>
            <person name="Pinto D."/>
            <person name="Vollmers J."/>
            <person name="Rivas-Marin E."/>
            <person name="Kohn T."/>
            <person name="Peeters S.H."/>
            <person name="Heuer A."/>
            <person name="Rast P."/>
            <person name="Oberbeckmann S."/>
            <person name="Bunk B."/>
            <person name="Jeske O."/>
            <person name="Meyerdierks A."/>
            <person name="Storesund J.E."/>
            <person name="Kallscheuer N."/>
            <person name="Luecker S."/>
            <person name="Lage O.M."/>
            <person name="Pohl T."/>
            <person name="Merkel B.J."/>
            <person name="Hornburger P."/>
            <person name="Mueller R.-W."/>
            <person name="Bruemmer F."/>
            <person name="Labrenz M."/>
            <person name="Spormann A.M."/>
            <person name="Op Den Camp H."/>
            <person name="Overmann J."/>
            <person name="Amann R."/>
            <person name="Jetten M.S.M."/>
            <person name="Mascher T."/>
            <person name="Medema M.H."/>
            <person name="Devos D.P."/>
            <person name="Kaster A.-K."/>
            <person name="Ovreas L."/>
            <person name="Rohde M."/>
            <person name="Galperin M.Y."/>
            <person name="Jogler C."/>
        </authorList>
    </citation>
    <scope>NUCLEOTIDE SEQUENCE [LARGE SCALE GENOMIC DNA]</scope>
    <source>
        <strain evidence="2 3">KOR34</strain>
    </source>
</reference>
<keyword evidence="1" id="KW-0732">Signal</keyword>
<accession>A0A5C5US97</accession>
<dbReference type="Proteomes" id="UP000316714">
    <property type="component" value="Unassembled WGS sequence"/>
</dbReference>
<sequence length="503" mass="51050" precursor="true">MKTRPILNRGLALSAVAACVALAAGPMAATADTVAYWRFEDGPVDTDIIHNDPGAGVYSADIEDVSGNGNDLSVWETGGGAGYVYRSQVPVSTIEATGAANNFSVQNTGGGPAMFTGPTAIQTIAPSAFTIEASFKLENGGFRTVVGRDSTGVVNDNADLAAVYFQAVPGNGFAIKFADQDGFFHAAEAPGGTLDTWDPGTETDADAVWYHAAGVSDGSTLSLYLANASAGTGYQLVAQTDLTASGSTNTALTPGAGDGGDWNTGDWSVGRGLYAGGHVDRAYGFIDEVRISDHAVGVSDLLHFGASSSLTLEVNTSSGAVTIRNNTANAISMDYYEIGSDSGALAPGSWNSLEDQGVGGSLQGDFNEDGSVDAADYTVWRDGLGGEFGPEDYDVWRDNYGQTGGGGGGAWTEAGGSDAELLSELLLEGSGTVIAPGGSLSLGTAFNTAGANDLTFNYGQPGSGLFIGGVSYVSSAGASSAPEPFALGLVATAGLAAFARRRR</sequence>
<proteinExistence type="predicted"/>
<evidence type="ECO:0000313" key="3">
    <source>
        <dbReference type="Proteomes" id="UP000316714"/>
    </source>
</evidence>
<comment type="caution">
    <text evidence="2">The sequence shown here is derived from an EMBL/GenBank/DDBJ whole genome shotgun (WGS) entry which is preliminary data.</text>
</comment>
<dbReference type="OrthoDB" id="252303at2"/>
<keyword evidence="3" id="KW-1185">Reference proteome</keyword>
<dbReference type="InterPro" id="IPR013320">
    <property type="entry name" value="ConA-like_dom_sf"/>
</dbReference>
<protein>
    <recommendedName>
        <fullName evidence="4">PEP-CTERM protein-sorting domain-containing protein</fullName>
    </recommendedName>
</protein>
<dbReference type="EMBL" id="SIHJ01000009">
    <property type="protein sequence ID" value="TWT29341.1"/>
    <property type="molecule type" value="Genomic_DNA"/>
</dbReference>
<evidence type="ECO:0008006" key="4">
    <source>
        <dbReference type="Google" id="ProtNLM"/>
    </source>
</evidence>
<dbReference type="Gene3D" id="2.60.120.200">
    <property type="match status" value="1"/>
</dbReference>
<dbReference type="InterPro" id="IPR018247">
    <property type="entry name" value="EF_Hand_1_Ca_BS"/>
</dbReference>
<feature type="chain" id="PRO_5022875729" description="PEP-CTERM protein-sorting domain-containing protein" evidence="1">
    <location>
        <begin position="24"/>
        <end position="503"/>
    </location>
</feature>
<organism evidence="2 3">
    <name type="scientific">Posidoniimonas corsicana</name>
    <dbReference type="NCBI Taxonomy" id="1938618"/>
    <lineage>
        <taxon>Bacteria</taxon>
        <taxon>Pseudomonadati</taxon>
        <taxon>Planctomycetota</taxon>
        <taxon>Planctomycetia</taxon>
        <taxon>Pirellulales</taxon>
        <taxon>Lacipirellulaceae</taxon>
        <taxon>Posidoniimonas</taxon>
    </lineage>
</organism>
<dbReference type="AlphaFoldDB" id="A0A5C5US97"/>
<name>A0A5C5US97_9BACT</name>
<dbReference type="RefSeq" id="WP_146569054.1">
    <property type="nucleotide sequence ID" value="NZ_SIHJ01000009.1"/>
</dbReference>
<gene>
    <name evidence="2" type="ORF">KOR34_52510</name>
</gene>
<dbReference type="PROSITE" id="PS00018">
    <property type="entry name" value="EF_HAND_1"/>
    <property type="match status" value="1"/>
</dbReference>
<evidence type="ECO:0000313" key="2">
    <source>
        <dbReference type="EMBL" id="TWT29341.1"/>
    </source>
</evidence>
<evidence type="ECO:0000256" key="1">
    <source>
        <dbReference type="SAM" id="SignalP"/>
    </source>
</evidence>